<protein>
    <submittedName>
        <fullName evidence="3">Uncharacterized protein</fullName>
    </submittedName>
</protein>
<evidence type="ECO:0000313" key="3">
    <source>
        <dbReference type="WBParaSite" id="PgR082_g014_t06"/>
    </source>
</evidence>
<keyword evidence="2" id="KW-1185">Reference proteome</keyword>
<name>A0A915C4F1_PARUN</name>
<dbReference type="AlphaFoldDB" id="A0A915C4F1"/>
<evidence type="ECO:0000256" key="1">
    <source>
        <dbReference type="SAM" id="MobiDB-lite"/>
    </source>
</evidence>
<dbReference type="WBParaSite" id="PgR082_g014_t06">
    <property type="protein sequence ID" value="PgR082_g014_t06"/>
    <property type="gene ID" value="PgR082_g014"/>
</dbReference>
<proteinExistence type="predicted"/>
<accession>A0A915C4F1</accession>
<feature type="region of interest" description="Disordered" evidence="1">
    <location>
        <begin position="533"/>
        <end position="554"/>
    </location>
</feature>
<sequence>RTVGGVSFLCSYKQMSHMEDAHSVGNEGGLIINDRFCDDTTTTTLMEHRGSKNTERDSLAPSNKADEEGALKRIMALRDELPNKLRHSGDLRDIPIERLLLDKSLQVRPLNSVYVDELERYMSEGLWDWKKMVFTVFTRSFKMCGRTHLKYVVVDGNHRLRALLRFKLHDSGRTVPRSVSCRIYEELTLEECILLRRSQHAEESLTLPLTIRDMVATVRGHLVRLGYTFSTAVKLYVKGVDTIRLLLPANAPEFVIRMGCSCTTLYTACMRLLECFSAGNIKLSKSEMANVRPLYRFGKTEMFDLAKRSFWHSILTTFSKEPRRVLDIIEDIIGNRSSISEAEEALRFYLDPLSEIVVRMGVNNRREALEQLFGSADIDESVIQIVLSDEKILKLCRGGSAISISELHGTCTQILAQVAASTRTQSVNESMDSGIETLAETILSESLADANHNNFKAIESVSCNTSQIADSNSNALNHIHLETANSPAGDATDVQMPRSLRNSTDDALMTDALVSQRSQRALRKRCCTEGSSNISSVANRTRHSGRIRSSLDGPSLKRLMPTVEVENMQEEDYITEHRCLQSDTQFGLGVEGNVNLETGTGDEEPHVDSSWAQSTRSNETNLNDLTETIEKEFMCRSRDVIDQFMQNVARAALLHKREMARKVVTVLNELPMPIAEQLIADLKSLPKSVNSLGVECFCSIW</sequence>
<reference evidence="3" key="1">
    <citation type="submission" date="2022-11" db="UniProtKB">
        <authorList>
            <consortium name="WormBaseParasite"/>
        </authorList>
    </citation>
    <scope>IDENTIFICATION</scope>
</reference>
<organism evidence="2 3">
    <name type="scientific">Parascaris univalens</name>
    <name type="common">Nematode worm</name>
    <dbReference type="NCBI Taxonomy" id="6257"/>
    <lineage>
        <taxon>Eukaryota</taxon>
        <taxon>Metazoa</taxon>
        <taxon>Ecdysozoa</taxon>
        <taxon>Nematoda</taxon>
        <taxon>Chromadorea</taxon>
        <taxon>Rhabditida</taxon>
        <taxon>Spirurina</taxon>
        <taxon>Ascaridomorpha</taxon>
        <taxon>Ascaridoidea</taxon>
        <taxon>Ascarididae</taxon>
        <taxon>Parascaris</taxon>
    </lineage>
</organism>
<evidence type="ECO:0000313" key="2">
    <source>
        <dbReference type="Proteomes" id="UP000887569"/>
    </source>
</evidence>
<dbReference type="Proteomes" id="UP000887569">
    <property type="component" value="Unplaced"/>
</dbReference>